<evidence type="ECO:0000256" key="8">
    <source>
        <dbReference type="ARBA" id="ARBA00048283"/>
    </source>
</evidence>
<comment type="catalytic activity">
    <reaction evidence="6">
        <text>a 1,3-diacyl-sn-glycerol + H2O = a 1-acyl-sn-glycerol + a fatty acid + H(+)</text>
        <dbReference type="Rhea" id="RHEA:38503"/>
        <dbReference type="ChEBI" id="CHEBI:15377"/>
        <dbReference type="ChEBI" id="CHEBI:15378"/>
        <dbReference type="ChEBI" id="CHEBI:28868"/>
        <dbReference type="ChEBI" id="CHEBI:64683"/>
        <dbReference type="ChEBI" id="CHEBI:77272"/>
    </reaction>
</comment>
<reference evidence="15" key="3">
    <citation type="submission" date="2025-09" db="UniProtKB">
        <authorList>
            <consortium name="Ensembl"/>
        </authorList>
    </citation>
    <scope>IDENTIFICATION</scope>
    <source>
        <strain evidence="15">Glennie</strain>
    </source>
</reference>
<dbReference type="STRING" id="9258.ENSOANP00000020682"/>
<dbReference type="InParanoid" id="F6Z9J1"/>
<dbReference type="eggNOG" id="KOG2382">
    <property type="taxonomic scope" value="Eukaryota"/>
</dbReference>
<comment type="function">
    <text evidence="12">Catalyzes the hydrolysis of diacylglycerol in vitro and may function as a key regulator in lipid metabolism, namely by regulating the intracellular levels of diacylglycerol. 1,2-diacyl-sn-glycerols are the preferred substrate over 1,3-diacyl-sn-glycerols. The enzyme hydrolyzes stearate in preference to palmitate from the sn-1 position of 1,2-diacyl-sn-glycerols. Maintains the functional lipoylation of the 2-oxoglutarate dehydrogenase complex (OGDHc) through its interaction with the OGDHc by preventing the formation of lipoyl adducts. In addition, is also required for the expansion and differentiation of embryonic stem cells (ESCs).</text>
</comment>
<comment type="catalytic activity">
    <reaction evidence="11">
        <text>1-octadecanoyl-2-(5Z,8Z,11Z,14Z-eicosatetraenoyl)-sn-glycerol + H2O = 2-(5Z,8Z,11Z,14Z-eicosatetraenoyl)-glycerol + octadecanoate + H(+)</text>
        <dbReference type="Rhea" id="RHEA:38507"/>
        <dbReference type="ChEBI" id="CHEBI:15377"/>
        <dbReference type="ChEBI" id="CHEBI:15378"/>
        <dbReference type="ChEBI" id="CHEBI:25629"/>
        <dbReference type="ChEBI" id="CHEBI:52392"/>
        <dbReference type="ChEBI" id="CHEBI:75728"/>
    </reaction>
</comment>
<dbReference type="PANTHER" id="PTHR46118:SF4">
    <property type="entry name" value="PROTEIN ABHD11"/>
    <property type="match status" value="1"/>
</dbReference>
<evidence type="ECO:0000256" key="3">
    <source>
        <dbReference type="ARBA" id="ARBA00026104"/>
    </source>
</evidence>
<dbReference type="PRINTS" id="PR00111">
    <property type="entry name" value="ABHYDROLASE"/>
</dbReference>
<protein>
    <recommendedName>
        <fullName evidence="7">sn-1-specific diacylglycerol lipase ABHD11</fullName>
        <ecNumber evidence="3">3.1.1.116</ecNumber>
    </recommendedName>
    <alternativeName>
        <fullName evidence="4">Alpha/beta hydrolase domain-containing protein 11</fullName>
    </alternativeName>
</protein>
<evidence type="ECO:0000256" key="9">
    <source>
        <dbReference type="ARBA" id="ARBA00048504"/>
    </source>
</evidence>
<dbReference type="HOGENOM" id="CLU_020336_53_2_1"/>
<evidence type="ECO:0000256" key="1">
    <source>
        <dbReference type="ARBA" id="ARBA00008645"/>
    </source>
</evidence>
<dbReference type="GeneTree" id="ENSGT00390000015880"/>
<comment type="similarity">
    <text evidence="1">Belongs to the AB hydrolase superfamily.</text>
</comment>
<dbReference type="Bgee" id="ENSOANG00000038104">
    <property type="expression patterns" value="Expressed in heart and 7 other cell types or tissues"/>
</dbReference>
<evidence type="ECO:0000256" key="13">
    <source>
        <dbReference type="ARBA" id="ARBA00063553"/>
    </source>
</evidence>
<dbReference type="EC" id="3.1.1.116" evidence="3"/>
<comment type="catalytic activity">
    <reaction evidence="10">
        <text>1-octadecanoyl-2-(9Z-octadecenoyl)-sn-glycerol + H2O = 2-(9Z-octadecenoyl)-glycerol + octadecanoate + H(+)</text>
        <dbReference type="Rhea" id="RHEA:77103"/>
        <dbReference type="ChEBI" id="CHEBI:15377"/>
        <dbReference type="ChEBI" id="CHEBI:15378"/>
        <dbReference type="ChEBI" id="CHEBI:25629"/>
        <dbReference type="ChEBI" id="CHEBI:73990"/>
        <dbReference type="ChEBI" id="CHEBI:75468"/>
    </reaction>
</comment>
<evidence type="ECO:0000259" key="14">
    <source>
        <dbReference type="Pfam" id="PF00561"/>
    </source>
</evidence>
<dbReference type="Proteomes" id="UP000002279">
    <property type="component" value="Chromosome 17"/>
</dbReference>
<comment type="subunit">
    <text evidence="13">Interacts with OGDH and DLST; this interaction maintains the functional lipoylation of the 2-oxoglutarate dehydrogenase complex.</text>
</comment>
<comment type="catalytic activity">
    <reaction evidence="8">
        <text>1-octadecanoyl-2-(4Z,7Z,10Z,13Z,16Z,19Z-docosahexaenoyl)-sn-glycerol + H2O = 2-(4Z,7Z,10Z,13Z,16Z,19Z-docosahexaenoyl)-glycerol + octadecanoate + H(+)</text>
        <dbReference type="Rhea" id="RHEA:77107"/>
        <dbReference type="ChEBI" id="CHEBI:15377"/>
        <dbReference type="ChEBI" id="CHEBI:15378"/>
        <dbReference type="ChEBI" id="CHEBI:25629"/>
        <dbReference type="ChEBI" id="CHEBI:77129"/>
        <dbReference type="ChEBI" id="CHEBI:186738"/>
    </reaction>
</comment>
<keyword evidence="2" id="KW-0378">Hydrolase</keyword>
<organism evidence="15 16">
    <name type="scientific">Ornithorhynchus anatinus</name>
    <name type="common">Duckbill platypus</name>
    <dbReference type="NCBI Taxonomy" id="9258"/>
    <lineage>
        <taxon>Eukaryota</taxon>
        <taxon>Metazoa</taxon>
        <taxon>Chordata</taxon>
        <taxon>Craniata</taxon>
        <taxon>Vertebrata</taxon>
        <taxon>Euteleostomi</taxon>
        <taxon>Mammalia</taxon>
        <taxon>Monotremata</taxon>
        <taxon>Ornithorhynchidae</taxon>
        <taxon>Ornithorhynchus</taxon>
    </lineage>
</organism>
<dbReference type="FunCoup" id="F6Z9J1">
    <property type="interactions" value="775"/>
</dbReference>
<dbReference type="GO" id="GO:0005739">
    <property type="term" value="C:mitochondrion"/>
    <property type="evidence" value="ECO:0000318"/>
    <property type="project" value="GO_Central"/>
</dbReference>
<keyword evidence="16" id="KW-1185">Reference proteome</keyword>
<evidence type="ECO:0000256" key="2">
    <source>
        <dbReference type="ARBA" id="ARBA00022801"/>
    </source>
</evidence>
<name>F6Z9J1_ORNAN</name>
<dbReference type="GO" id="GO:0052689">
    <property type="term" value="F:carboxylic ester hydrolase activity"/>
    <property type="evidence" value="ECO:0000318"/>
    <property type="project" value="GO_Central"/>
</dbReference>
<comment type="catalytic activity">
    <reaction evidence="9">
        <text>1,2-didecanoylglycerol + H2O = decanoylglycerol + decanoate + H(+)</text>
        <dbReference type="Rhea" id="RHEA:48596"/>
        <dbReference type="ChEBI" id="CHEBI:11152"/>
        <dbReference type="ChEBI" id="CHEBI:15377"/>
        <dbReference type="ChEBI" id="CHEBI:15378"/>
        <dbReference type="ChEBI" id="CHEBI:27689"/>
        <dbReference type="ChEBI" id="CHEBI:90605"/>
    </reaction>
</comment>
<reference evidence="15 16" key="1">
    <citation type="journal article" date="2008" name="Nature">
        <title>Genome analysis of the platypus reveals unique signatures of evolution.</title>
        <authorList>
            <person name="Warren W.C."/>
            <person name="Hillier L.W."/>
            <person name="Marshall Graves J.A."/>
            <person name="Birney E."/>
            <person name="Ponting C.P."/>
            <person name="Grutzner F."/>
            <person name="Belov K."/>
            <person name="Miller W."/>
            <person name="Clarke L."/>
            <person name="Chinwalla A.T."/>
            <person name="Yang S.P."/>
            <person name="Heger A."/>
            <person name="Locke D.P."/>
            <person name="Miethke P."/>
            <person name="Waters P.D."/>
            <person name="Veyrunes F."/>
            <person name="Fulton L."/>
            <person name="Fulton B."/>
            <person name="Graves T."/>
            <person name="Wallis J."/>
            <person name="Puente X.S."/>
            <person name="Lopez-Otin C."/>
            <person name="Ordonez G.R."/>
            <person name="Eichler E.E."/>
            <person name="Chen L."/>
            <person name="Cheng Z."/>
            <person name="Deakin J.E."/>
            <person name="Alsop A."/>
            <person name="Thompson K."/>
            <person name="Kirby P."/>
            <person name="Papenfuss A.T."/>
            <person name="Wakefield M.J."/>
            <person name="Olender T."/>
            <person name="Lancet D."/>
            <person name="Huttley G.A."/>
            <person name="Smit A.F."/>
            <person name="Pask A."/>
            <person name="Temple-Smith P."/>
            <person name="Batzer M.A."/>
            <person name="Walker J.A."/>
            <person name="Konkel M.K."/>
            <person name="Harris R.S."/>
            <person name="Whittington C.M."/>
            <person name="Wong E.S."/>
            <person name="Gemmell N.J."/>
            <person name="Buschiazzo E."/>
            <person name="Vargas Jentzsch I.M."/>
            <person name="Merkel A."/>
            <person name="Schmitz J."/>
            <person name="Zemann A."/>
            <person name="Churakov G."/>
            <person name="Kriegs J.O."/>
            <person name="Brosius J."/>
            <person name="Murchison E.P."/>
            <person name="Sachidanandam R."/>
            <person name="Smith C."/>
            <person name="Hannon G.J."/>
            <person name="Tsend-Ayush E."/>
            <person name="McMillan D."/>
            <person name="Attenborough R."/>
            <person name="Rens W."/>
            <person name="Ferguson-Smith M."/>
            <person name="Lefevre C.M."/>
            <person name="Sharp J.A."/>
            <person name="Nicholas K.R."/>
            <person name="Ray D.A."/>
            <person name="Kube M."/>
            <person name="Reinhardt R."/>
            <person name="Pringle T.H."/>
            <person name="Taylor J."/>
            <person name="Jones R.C."/>
            <person name="Nixon B."/>
            <person name="Dacheux J.L."/>
            <person name="Niwa H."/>
            <person name="Sekita Y."/>
            <person name="Huang X."/>
            <person name="Stark A."/>
            <person name="Kheradpour P."/>
            <person name="Kellis M."/>
            <person name="Flicek P."/>
            <person name="Chen Y."/>
            <person name="Webber C."/>
            <person name="Hardison R."/>
            <person name="Nelson J."/>
            <person name="Hallsworth-Pepin K."/>
            <person name="Delehaunty K."/>
            <person name="Markovic C."/>
            <person name="Minx P."/>
            <person name="Feng Y."/>
            <person name="Kremitzki C."/>
            <person name="Mitreva M."/>
            <person name="Glasscock J."/>
            <person name="Wylie T."/>
            <person name="Wohldmann P."/>
            <person name="Thiru P."/>
            <person name="Nhan M.N."/>
            <person name="Pohl C.S."/>
            <person name="Smith S.M."/>
            <person name="Hou S."/>
            <person name="Nefedov M."/>
            <person name="de Jong P.J."/>
            <person name="Renfree M.B."/>
            <person name="Mardis E.R."/>
            <person name="Wilson R.K."/>
        </authorList>
    </citation>
    <scope>NUCLEOTIDE SEQUENCE [LARGE SCALE GENOMIC DNA]</scope>
    <source>
        <strain evidence="15 16">Glennie</strain>
    </source>
</reference>
<dbReference type="GO" id="GO:0045252">
    <property type="term" value="C:oxoglutarate dehydrogenase complex"/>
    <property type="evidence" value="ECO:0007669"/>
    <property type="project" value="Ensembl"/>
</dbReference>
<dbReference type="SUPFAM" id="SSF53474">
    <property type="entry name" value="alpha/beta-Hydrolases"/>
    <property type="match status" value="1"/>
</dbReference>
<dbReference type="Pfam" id="PF00561">
    <property type="entry name" value="Abhydrolase_1"/>
    <property type="match status" value="1"/>
</dbReference>
<dbReference type="GO" id="GO:0005759">
    <property type="term" value="C:mitochondrial matrix"/>
    <property type="evidence" value="ECO:0007669"/>
    <property type="project" value="Ensembl"/>
</dbReference>
<dbReference type="Ensembl" id="ENSOANT00000020685.2">
    <property type="protein sequence ID" value="ENSOANP00000020682.2"/>
    <property type="gene ID" value="ENSOANG00000038104.1"/>
</dbReference>
<proteinExistence type="inferred from homology"/>
<accession>F6Z9J1</accession>
<dbReference type="FunFam" id="3.40.50.1820:FF:000039">
    <property type="entry name" value="Esterase ybfF"/>
    <property type="match status" value="1"/>
</dbReference>
<evidence type="ECO:0000313" key="16">
    <source>
        <dbReference type="Proteomes" id="UP000002279"/>
    </source>
</evidence>
<evidence type="ECO:0000256" key="12">
    <source>
        <dbReference type="ARBA" id="ARBA00057995"/>
    </source>
</evidence>
<dbReference type="Gene3D" id="3.40.50.1820">
    <property type="entry name" value="alpha/beta hydrolase"/>
    <property type="match status" value="1"/>
</dbReference>
<dbReference type="InterPro" id="IPR029058">
    <property type="entry name" value="AB_hydrolase_fold"/>
</dbReference>
<evidence type="ECO:0000256" key="5">
    <source>
        <dbReference type="ARBA" id="ARBA00043667"/>
    </source>
</evidence>
<evidence type="ECO:0000256" key="6">
    <source>
        <dbReference type="ARBA" id="ARBA00043742"/>
    </source>
</evidence>
<dbReference type="PRINTS" id="PR00412">
    <property type="entry name" value="EPOXHYDRLASE"/>
</dbReference>
<evidence type="ECO:0000256" key="10">
    <source>
        <dbReference type="ARBA" id="ARBA00048513"/>
    </source>
</evidence>
<evidence type="ECO:0000256" key="11">
    <source>
        <dbReference type="ARBA" id="ARBA00048919"/>
    </source>
</evidence>
<sequence length="313" mass="34554">LTMCQALYEVLGEIRGHQVPCGAHSLNPHFPDEVLQHREPSLPPRPRTRPVPLSYTQFDGPTQEAPLVFLHGLFGSKTNFQSIAKSLARQTGRKVLTVDARNHGESTHSSEMSYEAMSADLQALLSQLGLPRCVLIGHSMGGKTAMTLALQKPELVERLVSVDISPEETTGVSDFPSFVAAMQAVRIPKELTRSQARKLADEQLKPVIQEVSVRQFLVTNLVEAAGRYVWRVNLEALTHHMDALMGFPQLPGTYSGPTLFLGGSNSQFIRPSHHPKIRRLFPQAQILSVPGAGHWVHADQPHDFTAAVRDFLT</sequence>
<evidence type="ECO:0000256" key="4">
    <source>
        <dbReference type="ARBA" id="ARBA00042703"/>
    </source>
</evidence>
<dbReference type="GO" id="GO:0016298">
    <property type="term" value="F:lipase activity"/>
    <property type="evidence" value="ECO:0007669"/>
    <property type="project" value="Ensembl"/>
</dbReference>
<dbReference type="OMA" id="FLGMSDN"/>
<comment type="catalytic activity">
    <reaction evidence="5">
        <text>a 1,2-diacyl-sn-glycerol + H2O = a 2-acylglycerol + a fatty acid + H(+)</text>
        <dbReference type="Rhea" id="RHEA:33275"/>
        <dbReference type="ChEBI" id="CHEBI:15377"/>
        <dbReference type="ChEBI" id="CHEBI:15378"/>
        <dbReference type="ChEBI" id="CHEBI:17389"/>
        <dbReference type="ChEBI" id="CHEBI:17815"/>
        <dbReference type="ChEBI" id="CHEBI:28868"/>
        <dbReference type="EC" id="3.1.1.116"/>
    </reaction>
</comment>
<evidence type="ECO:0000256" key="7">
    <source>
        <dbReference type="ARBA" id="ARBA00044064"/>
    </source>
</evidence>
<reference evidence="15" key="2">
    <citation type="submission" date="2025-08" db="UniProtKB">
        <authorList>
            <consortium name="Ensembl"/>
        </authorList>
    </citation>
    <scope>IDENTIFICATION</scope>
    <source>
        <strain evidence="15">Glennie</strain>
    </source>
</reference>
<dbReference type="InterPro" id="IPR000639">
    <property type="entry name" value="Epox_hydrolase-like"/>
</dbReference>
<dbReference type="AlphaFoldDB" id="F6Z9J1"/>
<feature type="domain" description="AB hydrolase-1" evidence="14">
    <location>
        <begin position="66"/>
        <end position="300"/>
    </location>
</feature>
<dbReference type="InterPro" id="IPR000073">
    <property type="entry name" value="AB_hydrolase_1"/>
</dbReference>
<dbReference type="GO" id="GO:0006629">
    <property type="term" value="P:lipid metabolic process"/>
    <property type="evidence" value="ECO:0000318"/>
    <property type="project" value="GO_Central"/>
</dbReference>
<dbReference type="PANTHER" id="PTHR46118">
    <property type="entry name" value="PROTEIN ABHD11"/>
    <property type="match status" value="1"/>
</dbReference>
<evidence type="ECO:0000313" key="15">
    <source>
        <dbReference type="Ensembl" id="ENSOANP00000020682.2"/>
    </source>
</evidence>
<gene>
    <name evidence="15" type="primary">ABHD11</name>
</gene>